<organism evidence="1 2">
    <name type="scientific">Cellulomonas humilata</name>
    <dbReference type="NCBI Taxonomy" id="144055"/>
    <lineage>
        <taxon>Bacteria</taxon>
        <taxon>Bacillati</taxon>
        <taxon>Actinomycetota</taxon>
        <taxon>Actinomycetes</taxon>
        <taxon>Micrococcales</taxon>
        <taxon>Cellulomonadaceae</taxon>
        <taxon>Cellulomonas</taxon>
    </lineage>
</organism>
<sequence length="180" mass="20257">MSEQLRRVRVVGTSGSGKTKLAGRLAARLGVPHLELDEVFWDANWTKRDLDEARALIGAFLSSSDDGWVTDGNGTVGTEGLLGDADAFVWLDYPRRTVMARVVRRTLRRGVLRTELWHGNREDLRNVLNADPDQNVVLWSWTSHARNRTRYTTLAAESPIPVIRLRSPREASRWLAGLTP</sequence>
<dbReference type="Gene3D" id="3.40.50.300">
    <property type="entry name" value="P-loop containing nucleotide triphosphate hydrolases"/>
    <property type="match status" value="1"/>
</dbReference>
<evidence type="ECO:0000313" key="2">
    <source>
        <dbReference type="Proteomes" id="UP000565724"/>
    </source>
</evidence>
<dbReference type="EMBL" id="JABMCI010000068">
    <property type="protein sequence ID" value="NUU18681.1"/>
    <property type="molecule type" value="Genomic_DNA"/>
</dbReference>
<reference evidence="1 2" key="1">
    <citation type="submission" date="2020-05" db="EMBL/GenBank/DDBJ databases">
        <title>Genome Sequencing of Type Strains.</title>
        <authorList>
            <person name="Lemaire J.F."/>
            <person name="Inderbitzin P."/>
            <person name="Gregorio O.A."/>
            <person name="Collins S.B."/>
            <person name="Wespe N."/>
            <person name="Knight-Connoni V."/>
        </authorList>
    </citation>
    <scope>NUCLEOTIDE SEQUENCE [LARGE SCALE GENOMIC DNA]</scope>
    <source>
        <strain evidence="1 2">ATCC 25174</strain>
    </source>
</reference>
<protein>
    <submittedName>
        <fullName evidence="1">Toxin</fullName>
    </submittedName>
</protein>
<dbReference type="InterPro" id="IPR052922">
    <property type="entry name" value="Cytidylate_Kinase-2"/>
</dbReference>
<dbReference type="Proteomes" id="UP000565724">
    <property type="component" value="Unassembled WGS sequence"/>
</dbReference>
<dbReference type="PANTHER" id="PTHR37816:SF1">
    <property type="entry name" value="TOXIN"/>
    <property type="match status" value="1"/>
</dbReference>
<comment type="caution">
    <text evidence="1">The sequence shown here is derived from an EMBL/GenBank/DDBJ whole genome shotgun (WGS) entry which is preliminary data.</text>
</comment>
<dbReference type="InterPro" id="IPR027417">
    <property type="entry name" value="P-loop_NTPase"/>
</dbReference>
<dbReference type="RefSeq" id="WP_175348602.1">
    <property type="nucleotide sequence ID" value="NZ_JABMCI010000068.1"/>
</dbReference>
<proteinExistence type="predicted"/>
<dbReference type="SUPFAM" id="SSF52540">
    <property type="entry name" value="P-loop containing nucleoside triphosphate hydrolases"/>
    <property type="match status" value="1"/>
</dbReference>
<evidence type="ECO:0000313" key="1">
    <source>
        <dbReference type="EMBL" id="NUU18681.1"/>
    </source>
</evidence>
<keyword evidence="2" id="KW-1185">Reference proteome</keyword>
<accession>A0A7Y6DXM4</accession>
<dbReference type="PANTHER" id="PTHR37816">
    <property type="entry name" value="YALI0E33011P"/>
    <property type="match status" value="1"/>
</dbReference>
<name>A0A7Y6DXM4_9CELL</name>
<dbReference type="AlphaFoldDB" id="A0A7Y6DXM4"/>
<gene>
    <name evidence="1" type="ORF">HP550_15615</name>
</gene>